<proteinExistence type="predicted"/>
<dbReference type="Proteomes" id="UP000269665">
    <property type="component" value="Unassembled WGS sequence"/>
</dbReference>
<evidence type="ECO:0008006" key="3">
    <source>
        <dbReference type="Google" id="ProtNLM"/>
    </source>
</evidence>
<reference evidence="1 2" key="1">
    <citation type="journal article" date="2018" name="BMC Genomics">
        <title>High genomic variability in the plant pathogenic bacterium Pectobacterium parmentieri deciphered from de novo assembled complete genomes.</title>
        <authorList>
            <person name="Zoledowska S."/>
            <person name="Motyka-Pomagruk A."/>
            <person name="Sledz W."/>
            <person name="Mengoni A."/>
            <person name="Lojkowska E."/>
        </authorList>
    </citation>
    <scope>NUCLEOTIDE SEQUENCE [LARGE SCALE GENOMIC DNA]</scope>
    <source>
        <strain evidence="1 2">IFB5626</strain>
    </source>
</reference>
<dbReference type="EMBL" id="PSZG01000001">
    <property type="protein sequence ID" value="RKO77845.1"/>
    <property type="molecule type" value="Genomic_DNA"/>
</dbReference>
<evidence type="ECO:0000313" key="1">
    <source>
        <dbReference type="EMBL" id="RKO77845.1"/>
    </source>
</evidence>
<dbReference type="GeneID" id="45852152"/>
<gene>
    <name evidence="1" type="ORF">C5E00_14110</name>
</gene>
<dbReference type="OrthoDB" id="6630955at2"/>
<evidence type="ECO:0000313" key="2">
    <source>
        <dbReference type="Proteomes" id="UP000269665"/>
    </source>
</evidence>
<comment type="caution">
    <text evidence="1">The sequence shown here is derived from an EMBL/GenBank/DDBJ whole genome shotgun (WGS) entry which is preliminary data.</text>
</comment>
<dbReference type="RefSeq" id="WP_033072180.1">
    <property type="nucleotide sequence ID" value="NZ_CP015749.1"/>
</dbReference>
<sequence length="184" mass="21391">MLIKKITSAIVLFFSMIVFSYAIDSYVDKPTRKASELARKYAIANDGEKKQELDNLQFLSEGNPRNINVTRIYSSILSSRGEYEKAILVLNFFNKYNEDYSLMLQECMLKDRIGKYNSLCYGDVISVMRNKDVHNIDYLMALFLNNDKDFNKEREVYIKATGNKQDLDAFNNGKKELLKNLYPN</sequence>
<organism evidence="1 2">
    <name type="scientific">Pectobacterium parmentieri</name>
    <dbReference type="NCBI Taxonomy" id="1905730"/>
    <lineage>
        <taxon>Bacteria</taxon>
        <taxon>Pseudomonadati</taxon>
        <taxon>Pseudomonadota</taxon>
        <taxon>Gammaproteobacteria</taxon>
        <taxon>Enterobacterales</taxon>
        <taxon>Pectobacteriaceae</taxon>
        <taxon>Pectobacterium</taxon>
    </lineage>
</organism>
<dbReference type="AlphaFoldDB" id="A0A8B3FCD2"/>
<accession>A0A8B3FCD2</accession>
<protein>
    <recommendedName>
        <fullName evidence="3">Tetratricopeptide repeat protein</fullName>
    </recommendedName>
</protein>
<name>A0A8B3FCD2_PECPM</name>
<dbReference type="KEGG" id="ppar:A8F97_22105"/>